<accession>A0A7S0ZCU2</accession>
<proteinExistence type="predicted"/>
<reference evidence="1" key="1">
    <citation type="submission" date="2021-01" db="EMBL/GenBank/DDBJ databases">
        <authorList>
            <person name="Corre E."/>
            <person name="Pelletier E."/>
            <person name="Niang G."/>
            <person name="Scheremetjew M."/>
            <person name="Finn R."/>
            <person name="Kale V."/>
            <person name="Holt S."/>
            <person name="Cochrane G."/>
            <person name="Meng A."/>
            <person name="Brown T."/>
            <person name="Cohen L."/>
        </authorList>
    </citation>
    <scope>NUCLEOTIDE SEQUENCE</scope>
    <source>
        <strain evidence="1">CCMP3278</strain>
    </source>
</reference>
<name>A0A7S0ZCU2_9RHOD</name>
<dbReference type="AlphaFoldDB" id="A0A7S0ZCU2"/>
<sequence length="157" mass="18074">MFLLTPEMLMMCGKDGVEKVWRKIEKEKSRRFNKDFENMMRIRSNELANQSLKQMERLEQFSKRRLMPSSSSADVTVLCLLPFEFFSDKAKTLCTLRNTVDYGCFSEPSALPKCSSSHEHKSLSSLYKVPVVRSRLYLSGLSTISEELDEPTLNTDA</sequence>
<organism evidence="1">
    <name type="scientific">Timspurckia oligopyrenoides</name>
    <dbReference type="NCBI Taxonomy" id="708627"/>
    <lineage>
        <taxon>Eukaryota</taxon>
        <taxon>Rhodophyta</taxon>
        <taxon>Bangiophyceae</taxon>
        <taxon>Porphyridiales</taxon>
        <taxon>Porphyridiaceae</taxon>
        <taxon>Timspurckia</taxon>
    </lineage>
</organism>
<protein>
    <submittedName>
        <fullName evidence="1">Uncharacterized protein</fullName>
    </submittedName>
</protein>
<evidence type="ECO:0000313" key="1">
    <source>
        <dbReference type="EMBL" id="CAD8817749.1"/>
    </source>
</evidence>
<dbReference type="EMBL" id="HBFP01003003">
    <property type="protein sequence ID" value="CAD8817749.1"/>
    <property type="molecule type" value="Transcribed_RNA"/>
</dbReference>
<gene>
    <name evidence="1" type="ORF">TOLI1172_LOCUS2138</name>
</gene>